<dbReference type="Proteomes" id="UP000521943">
    <property type="component" value="Unassembled WGS sequence"/>
</dbReference>
<gene>
    <name evidence="1" type="ORF">DFP72DRAFT_835547</name>
</gene>
<reference evidence="1 2" key="1">
    <citation type="submission" date="2020-07" db="EMBL/GenBank/DDBJ databases">
        <title>Comparative genomics of pyrophilous fungi reveals a link between fire events and developmental genes.</title>
        <authorList>
            <consortium name="DOE Joint Genome Institute"/>
            <person name="Steindorff A.S."/>
            <person name="Carver A."/>
            <person name="Calhoun S."/>
            <person name="Stillman K."/>
            <person name="Liu H."/>
            <person name="Lipzen A."/>
            <person name="Pangilinan J."/>
            <person name="Labutti K."/>
            <person name="Bruns T.D."/>
            <person name="Grigoriev I.V."/>
        </authorList>
    </citation>
    <scope>NUCLEOTIDE SEQUENCE [LARGE SCALE GENOMIC DNA]</scope>
    <source>
        <strain evidence="1 2">CBS 144469</strain>
    </source>
</reference>
<dbReference type="EMBL" id="JACGCI010000303">
    <property type="protein sequence ID" value="KAF6741023.1"/>
    <property type="molecule type" value="Genomic_DNA"/>
</dbReference>
<dbReference type="InterPro" id="IPR036322">
    <property type="entry name" value="WD40_repeat_dom_sf"/>
</dbReference>
<dbReference type="OrthoDB" id="3238562at2759"/>
<dbReference type="Gene3D" id="2.130.10.10">
    <property type="entry name" value="YVTN repeat-like/Quinoprotein amine dehydrogenase"/>
    <property type="match status" value="1"/>
</dbReference>
<dbReference type="AlphaFoldDB" id="A0A8H6H7Y7"/>
<keyword evidence="2" id="KW-1185">Reference proteome</keyword>
<proteinExistence type="predicted"/>
<protein>
    <submittedName>
        <fullName evidence="1">WD40-repeat-containing domain protein</fullName>
    </submittedName>
</protein>
<sequence length="282" mass="32141">MENIWHQEVRKPFQTKETASLTFVKGNDGNIWIISSKDGDLQTIQSNQDVVQTVKWMKAGQPQEVRLLLSAGSNGTIKLWRMIETTGFRLVQSVTVTEHQIEDIDVFGTKLVVVGTGGIFFYEVHPYAKVVFEPINRVLETVTGNRIQTDLGKIRGVRFFNQGNSVVVGMLQRVIIGWDLPTGKRMFRERIETRIGNMEWCEEARKLAVWNLDDGVDVYDIQDTLIATPIKIPLNVKRLFPIQVRFLTEEMLVIGSDNGTVVIASILSRSVIKKLRHEDMRE</sequence>
<dbReference type="InterPro" id="IPR015943">
    <property type="entry name" value="WD40/YVTN_repeat-like_dom_sf"/>
</dbReference>
<name>A0A8H6H7Y7_9AGAR</name>
<comment type="caution">
    <text evidence="1">The sequence shown here is derived from an EMBL/GenBank/DDBJ whole genome shotgun (WGS) entry which is preliminary data.</text>
</comment>
<evidence type="ECO:0000313" key="2">
    <source>
        <dbReference type="Proteomes" id="UP000521943"/>
    </source>
</evidence>
<evidence type="ECO:0000313" key="1">
    <source>
        <dbReference type="EMBL" id="KAF6741023.1"/>
    </source>
</evidence>
<accession>A0A8H6H7Y7</accession>
<dbReference type="SUPFAM" id="SSF50978">
    <property type="entry name" value="WD40 repeat-like"/>
    <property type="match status" value="1"/>
</dbReference>
<organism evidence="1 2">
    <name type="scientific">Ephemerocybe angulata</name>
    <dbReference type="NCBI Taxonomy" id="980116"/>
    <lineage>
        <taxon>Eukaryota</taxon>
        <taxon>Fungi</taxon>
        <taxon>Dikarya</taxon>
        <taxon>Basidiomycota</taxon>
        <taxon>Agaricomycotina</taxon>
        <taxon>Agaricomycetes</taxon>
        <taxon>Agaricomycetidae</taxon>
        <taxon>Agaricales</taxon>
        <taxon>Agaricineae</taxon>
        <taxon>Psathyrellaceae</taxon>
        <taxon>Ephemerocybe</taxon>
    </lineage>
</organism>